<dbReference type="InterPro" id="IPR010998">
    <property type="entry name" value="Integrase_recombinase_N"/>
</dbReference>
<evidence type="ECO:0000313" key="8">
    <source>
        <dbReference type="EMBL" id="RJF75541.1"/>
    </source>
</evidence>
<evidence type="ECO:0000256" key="1">
    <source>
        <dbReference type="ARBA" id="ARBA00008857"/>
    </source>
</evidence>
<dbReference type="Gene3D" id="1.10.443.10">
    <property type="entry name" value="Intergrase catalytic core"/>
    <property type="match status" value="1"/>
</dbReference>
<comment type="similarity">
    <text evidence="1">Belongs to the 'phage' integrase family.</text>
</comment>
<evidence type="ECO:0000256" key="4">
    <source>
        <dbReference type="ARBA" id="ARBA00023172"/>
    </source>
</evidence>
<gene>
    <name evidence="9" type="ORF">D3875_00455</name>
    <name evidence="10" type="ORF">D3875_01310</name>
    <name evidence="8" type="ORF">D3875_01340</name>
</gene>
<dbReference type="InterPro" id="IPR011010">
    <property type="entry name" value="DNA_brk_join_enz"/>
</dbReference>
<evidence type="ECO:0000313" key="10">
    <source>
        <dbReference type="EMBL" id="RJF75714.1"/>
    </source>
</evidence>
<proteinExistence type="inferred from homology"/>
<reference evidence="9 11" key="1">
    <citation type="submission" date="2018-09" db="EMBL/GenBank/DDBJ databases">
        <authorList>
            <person name="Zhu H."/>
        </authorList>
    </citation>
    <scope>NUCLEOTIDE SEQUENCE [LARGE SCALE GENOMIC DNA]</scope>
    <source>
        <strain evidence="9 11">K2S05-167</strain>
    </source>
</reference>
<evidence type="ECO:0000313" key="9">
    <source>
        <dbReference type="EMBL" id="RJF75557.1"/>
    </source>
</evidence>
<dbReference type="EMBL" id="QYUJ01000004">
    <property type="protein sequence ID" value="RJF75557.1"/>
    <property type="molecule type" value="Genomic_DNA"/>
</dbReference>
<name>A0A418VHL0_9DEIO</name>
<keyword evidence="3 5" id="KW-0238">DNA-binding</keyword>
<feature type="domain" description="Tyr recombinase" evidence="6">
    <location>
        <begin position="185"/>
        <end position="380"/>
    </location>
</feature>
<evidence type="ECO:0000259" key="7">
    <source>
        <dbReference type="PROSITE" id="PS51900"/>
    </source>
</evidence>
<evidence type="ECO:0000259" key="6">
    <source>
        <dbReference type="PROSITE" id="PS51898"/>
    </source>
</evidence>
<accession>A0A418VHL0</accession>
<evidence type="ECO:0000256" key="5">
    <source>
        <dbReference type="PROSITE-ProRule" id="PRU01248"/>
    </source>
</evidence>
<dbReference type="GO" id="GO:0003677">
    <property type="term" value="F:DNA binding"/>
    <property type="evidence" value="ECO:0007669"/>
    <property type="project" value="UniProtKB-UniRule"/>
</dbReference>
<dbReference type="OrthoDB" id="9785687at2"/>
<dbReference type="Pfam" id="PF00589">
    <property type="entry name" value="Phage_integrase"/>
    <property type="match status" value="1"/>
</dbReference>
<dbReference type="PROSITE" id="PS51900">
    <property type="entry name" value="CB"/>
    <property type="match status" value="1"/>
</dbReference>
<dbReference type="RefSeq" id="WP_119759959.1">
    <property type="nucleotide sequence ID" value="NZ_QYUJ01000004.1"/>
</dbReference>
<dbReference type="InterPro" id="IPR044068">
    <property type="entry name" value="CB"/>
</dbReference>
<keyword evidence="2" id="KW-0229">DNA integration</keyword>
<dbReference type="PROSITE" id="PS51898">
    <property type="entry name" value="TYR_RECOMBINASE"/>
    <property type="match status" value="1"/>
</dbReference>
<keyword evidence="4" id="KW-0233">DNA recombination</keyword>
<dbReference type="InterPro" id="IPR013762">
    <property type="entry name" value="Integrase-like_cat_sf"/>
</dbReference>
<comment type="caution">
    <text evidence="9">The sequence shown here is derived from an EMBL/GenBank/DDBJ whole genome shotgun (WGS) entry which is preliminary data.</text>
</comment>
<dbReference type="InterPro" id="IPR002104">
    <property type="entry name" value="Integrase_catalytic"/>
</dbReference>
<dbReference type="EMBL" id="QYUJ01000005">
    <property type="protein sequence ID" value="RJF75541.1"/>
    <property type="molecule type" value="Genomic_DNA"/>
</dbReference>
<dbReference type="Proteomes" id="UP000286287">
    <property type="component" value="Unassembled WGS sequence"/>
</dbReference>
<dbReference type="GO" id="GO:0006310">
    <property type="term" value="P:DNA recombination"/>
    <property type="evidence" value="ECO:0007669"/>
    <property type="project" value="UniProtKB-KW"/>
</dbReference>
<evidence type="ECO:0000256" key="3">
    <source>
        <dbReference type="ARBA" id="ARBA00023125"/>
    </source>
</evidence>
<dbReference type="CDD" id="cd01189">
    <property type="entry name" value="INT_ICEBs1_C_like"/>
    <property type="match status" value="1"/>
</dbReference>
<evidence type="ECO:0000313" key="11">
    <source>
        <dbReference type="Proteomes" id="UP000286287"/>
    </source>
</evidence>
<dbReference type="PANTHER" id="PTHR30629">
    <property type="entry name" value="PROPHAGE INTEGRASE"/>
    <property type="match status" value="1"/>
</dbReference>
<organism evidence="9 11">
    <name type="scientific">Deinococcus cavernae</name>
    <dbReference type="NCBI Taxonomy" id="2320857"/>
    <lineage>
        <taxon>Bacteria</taxon>
        <taxon>Thermotogati</taxon>
        <taxon>Deinococcota</taxon>
        <taxon>Deinococci</taxon>
        <taxon>Deinococcales</taxon>
        <taxon>Deinococcaceae</taxon>
        <taxon>Deinococcus</taxon>
    </lineage>
</organism>
<dbReference type="Gene3D" id="1.10.150.130">
    <property type="match status" value="1"/>
</dbReference>
<evidence type="ECO:0000256" key="2">
    <source>
        <dbReference type="ARBA" id="ARBA00022908"/>
    </source>
</evidence>
<dbReference type="InterPro" id="IPR050808">
    <property type="entry name" value="Phage_Integrase"/>
</dbReference>
<dbReference type="GO" id="GO:0015074">
    <property type="term" value="P:DNA integration"/>
    <property type="evidence" value="ECO:0007669"/>
    <property type="project" value="UniProtKB-KW"/>
</dbReference>
<sequence>MRRRANEGTVHPVHYKGQIVSWRGLATYTDPNTLTRHRKSVSRRTKEEAEAALLALIKKLPKVSVERRPRTAKIAVFPPSKSPDSMHALFSRWIDFKHRDIRPSTYRNYVHALKLSLPHLGEKPLKQLTVLDVEALVSAVYQERGPKTAGRVLRVVGMALRQAVRWQMIPGNVAEAVSAPRFQKREMQVWNPEQIERFLKVAKRHRLYPLFALALSTGMRKGELLSLQWQDVDLESRVLMVRRNLVKNEAGQYELGLPKTGTGTRRIMLATDTVETLQKHWLEEIRGKRTPKPGDFVFTAASGNHIMHRHLDRVFRELTEKARLPRIRFHDLRHTSASLLIRHGVSPKIVADRMGHADVRFTLQVYTHVYDDQREEAAVPLTDLLGSRKMRPMEGDAGLTSTPLPALRELYAALGKVLATGSDPRMNLPTEEFAMN</sequence>
<dbReference type="InterPro" id="IPR053876">
    <property type="entry name" value="Phage_int_M"/>
</dbReference>
<dbReference type="PANTHER" id="PTHR30629:SF2">
    <property type="entry name" value="PROPHAGE INTEGRASE INTS-RELATED"/>
    <property type="match status" value="1"/>
</dbReference>
<dbReference type="Pfam" id="PF22022">
    <property type="entry name" value="Phage_int_M"/>
    <property type="match status" value="1"/>
</dbReference>
<dbReference type="AlphaFoldDB" id="A0A418VHL0"/>
<dbReference type="EMBL" id="QYUJ01000004">
    <property type="protein sequence ID" value="RJF75714.1"/>
    <property type="molecule type" value="Genomic_DNA"/>
</dbReference>
<dbReference type="SUPFAM" id="SSF56349">
    <property type="entry name" value="DNA breaking-rejoining enzymes"/>
    <property type="match status" value="1"/>
</dbReference>
<keyword evidence="11" id="KW-1185">Reference proteome</keyword>
<feature type="domain" description="Core-binding (CB)" evidence="7">
    <location>
        <begin position="84"/>
        <end position="164"/>
    </location>
</feature>
<protein>
    <submittedName>
        <fullName evidence="9">Site-specific integrase</fullName>
    </submittedName>
</protein>